<reference evidence="1" key="1">
    <citation type="submission" date="2022-04" db="EMBL/GenBank/DDBJ databases">
        <title>Genome of the entomopathogenic fungus Entomophthora muscae.</title>
        <authorList>
            <person name="Elya C."/>
            <person name="Lovett B.R."/>
            <person name="Lee E."/>
            <person name="Macias A.M."/>
            <person name="Hajek A.E."/>
            <person name="De Bivort B.L."/>
            <person name="Kasson M.T."/>
            <person name="De Fine Licht H.H."/>
            <person name="Stajich J.E."/>
        </authorList>
    </citation>
    <scope>NUCLEOTIDE SEQUENCE</scope>
    <source>
        <strain evidence="1">Berkeley</strain>
    </source>
</reference>
<proteinExistence type="predicted"/>
<dbReference type="Proteomes" id="UP001165960">
    <property type="component" value="Unassembled WGS sequence"/>
</dbReference>
<evidence type="ECO:0000313" key="1">
    <source>
        <dbReference type="EMBL" id="KAJ9074789.1"/>
    </source>
</evidence>
<protein>
    <submittedName>
        <fullName evidence="1">Uncharacterized protein</fullName>
    </submittedName>
</protein>
<organism evidence="1 2">
    <name type="scientific">Entomophthora muscae</name>
    <dbReference type="NCBI Taxonomy" id="34485"/>
    <lineage>
        <taxon>Eukaryota</taxon>
        <taxon>Fungi</taxon>
        <taxon>Fungi incertae sedis</taxon>
        <taxon>Zoopagomycota</taxon>
        <taxon>Entomophthoromycotina</taxon>
        <taxon>Entomophthoromycetes</taxon>
        <taxon>Entomophthorales</taxon>
        <taxon>Entomophthoraceae</taxon>
        <taxon>Entomophthora</taxon>
    </lineage>
</organism>
<gene>
    <name evidence="1" type="ORF">DSO57_1003067</name>
</gene>
<keyword evidence="2" id="KW-1185">Reference proteome</keyword>
<evidence type="ECO:0000313" key="2">
    <source>
        <dbReference type="Proteomes" id="UP001165960"/>
    </source>
</evidence>
<comment type="caution">
    <text evidence="1">The sequence shown here is derived from an EMBL/GenBank/DDBJ whole genome shotgun (WGS) entry which is preliminary data.</text>
</comment>
<name>A0ACC2TJK5_9FUNG</name>
<sequence length="796" mass="87952">MSVSTPPNLAVDSPAWAPVASTLAVPPITPSVGDSLSKYLIAQQLPCFEENSLCLAPRRPGLHLGNWKSQDKLCFAKHEPNAIHQLGLLKIVHFKSLHKFLNTFQKTANKALKQTLRNNSSSDCKTTVENFHSLVSICAFLNALTHSYSAMVQAAEPNLLEDAIALVRDKYDIWVEQATAEHTKENLEWNPFALVCKQNKSEEISQEVKAHLEDLNCRFDAMLMVQEQGRQPNPTPSCTYQRDCNHLYNPCCYNCSELGHISKDCTAPCSICKEPSHSNFISEFNLINHDRKPQGLMMAEQNFEAGKRALSSSATPQPLNKKSNLEYTVDPDGPSFPFTLICKCQVCSQGPSSGCKLTPPPMKRTDCKDAPFSSVFLPHIHDETVEDLENPSNPDPPCKPPSSPLPPRMYGRNSNLENEDVFKNKDHYLCLPDLDKYLPFKDNPHYNIVTVESVPKSPHTNGRFYDLPSDTPSLEASPTGTAAWGHRATRQEGKDKGPAAFGSHHCSHPGQRGSAMVSQVNSPGFGPARSLNTVEMDRQGLLADPADLEEPIRSACGNKFNVHSALYNVDISNQPIISWAHWDTKGPAALLYSCNLNQPIKLHVFQGARGQHTSYNPCNLGHLIKSSYATCNSMHMAPSESSNLTKPITPDNAMEVDSDNILTNNCNLNGPITHNNAMENDSPNVSYMNFNLNEPIRPHNTIETDTPNVLSNNCNSDGPIRSGTADANYTHTDQAGCPTSSQPIRPCVAKETNAPNVLHYYCNTDEPIRSRASGANYTHTILSQSIRYKKDPNWTN</sequence>
<dbReference type="EMBL" id="QTSX02002847">
    <property type="protein sequence ID" value="KAJ9074789.1"/>
    <property type="molecule type" value="Genomic_DNA"/>
</dbReference>
<accession>A0ACC2TJK5</accession>